<protein>
    <submittedName>
        <fullName evidence="1">Uncharacterized protein</fullName>
    </submittedName>
</protein>
<dbReference type="AlphaFoldDB" id="A0A2P2ISZ0"/>
<sequence>MEVFPVFVCESCGSSQKSHDTVPSPFFFPFLK</sequence>
<name>A0A2P2ISZ0_RHIMU</name>
<reference evidence="1" key="1">
    <citation type="submission" date="2018-02" db="EMBL/GenBank/DDBJ databases">
        <title>Rhizophora mucronata_Transcriptome.</title>
        <authorList>
            <person name="Meera S.P."/>
            <person name="Sreeshan A."/>
            <person name="Augustine A."/>
        </authorList>
    </citation>
    <scope>NUCLEOTIDE SEQUENCE</scope>
    <source>
        <tissue evidence="1">Leaf</tissue>
    </source>
</reference>
<proteinExistence type="predicted"/>
<evidence type="ECO:0000313" key="1">
    <source>
        <dbReference type="EMBL" id="MBW84316.1"/>
    </source>
</evidence>
<accession>A0A2P2ISZ0</accession>
<organism evidence="1">
    <name type="scientific">Rhizophora mucronata</name>
    <name type="common">Asiatic mangrove</name>
    <dbReference type="NCBI Taxonomy" id="61149"/>
    <lineage>
        <taxon>Eukaryota</taxon>
        <taxon>Viridiplantae</taxon>
        <taxon>Streptophyta</taxon>
        <taxon>Embryophyta</taxon>
        <taxon>Tracheophyta</taxon>
        <taxon>Spermatophyta</taxon>
        <taxon>Magnoliopsida</taxon>
        <taxon>eudicotyledons</taxon>
        <taxon>Gunneridae</taxon>
        <taxon>Pentapetalae</taxon>
        <taxon>rosids</taxon>
        <taxon>fabids</taxon>
        <taxon>Malpighiales</taxon>
        <taxon>Rhizophoraceae</taxon>
        <taxon>Rhizophora</taxon>
    </lineage>
</organism>
<dbReference type="EMBL" id="GGEC01003833">
    <property type="protein sequence ID" value="MBW84316.1"/>
    <property type="molecule type" value="Transcribed_RNA"/>
</dbReference>